<organism evidence="1 2">
    <name type="scientific">Portunus trituberculatus</name>
    <name type="common">Swimming crab</name>
    <name type="synonym">Neptunus trituberculatus</name>
    <dbReference type="NCBI Taxonomy" id="210409"/>
    <lineage>
        <taxon>Eukaryota</taxon>
        <taxon>Metazoa</taxon>
        <taxon>Ecdysozoa</taxon>
        <taxon>Arthropoda</taxon>
        <taxon>Crustacea</taxon>
        <taxon>Multicrustacea</taxon>
        <taxon>Malacostraca</taxon>
        <taxon>Eumalacostraca</taxon>
        <taxon>Eucarida</taxon>
        <taxon>Decapoda</taxon>
        <taxon>Pleocyemata</taxon>
        <taxon>Brachyura</taxon>
        <taxon>Eubrachyura</taxon>
        <taxon>Portunoidea</taxon>
        <taxon>Portunidae</taxon>
        <taxon>Portuninae</taxon>
        <taxon>Portunus</taxon>
    </lineage>
</organism>
<protein>
    <submittedName>
        <fullName evidence="1">Uncharacterized protein</fullName>
    </submittedName>
</protein>
<sequence>MAQRHATPDNGTQISDVEDSWAGVGVAASGEGVWSGPAHSPPVLWQVAGYLPPARTPCCFPHTCWDSPAARSREGVREVKG</sequence>
<keyword evidence="2" id="KW-1185">Reference proteome</keyword>
<proteinExistence type="predicted"/>
<dbReference type="AlphaFoldDB" id="A0A5B7HTA7"/>
<evidence type="ECO:0000313" key="1">
    <source>
        <dbReference type="EMBL" id="MPC71938.1"/>
    </source>
</evidence>
<dbReference type="EMBL" id="VSRR010033810">
    <property type="protein sequence ID" value="MPC71938.1"/>
    <property type="molecule type" value="Genomic_DNA"/>
</dbReference>
<name>A0A5B7HTA7_PORTR</name>
<accession>A0A5B7HTA7</accession>
<comment type="caution">
    <text evidence="1">The sequence shown here is derived from an EMBL/GenBank/DDBJ whole genome shotgun (WGS) entry which is preliminary data.</text>
</comment>
<dbReference type="Proteomes" id="UP000324222">
    <property type="component" value="Unassembled WGS sequence"/>
</dbReference>
<gene>
    <name evidence="1" type="ORF">E2C01_066230</name>
</gene>
<evidence type="ECO:0000313" key="2">
    <source>
        <dbReference type="Proteomes" id="UP000324222"/>
    </source>
</evidence>
<reference evidence="1 2" key="1">
    <citation type="submission" date="2019-05" db="EMBL/GenBank/DDBJ databases">
        <title>Another draft genome of Portunus trituberculatus and its Hox gene families provides insights of decapod evolution.</title>
        <authorList>
            <person name="Jeong J.-H."/>
            <person name="Song I."/>
            <person name="Kim S."/>
            <person name="Choi T."/>
            <person name="Kim D."/>
            <person name="Ryu S."/>
            <person name="Kim W."/>
        </authorList>
    </citation>
    <scope>NUCLEOTIDE SEQUENCE [LARGE SCALE GENOMIC DNA]</scope>
    <source>
        <tissue evidence="1">Muscle</tissue>
    </source>
</reference>